<dbReference type="EMBL" id="JBGFUD010003388">
    <property type="protein sequence ID" value="MFH4978665.1"/>
    <property type="molecule type" value="Genomic_DNA"/>
</dbReference>
<dbReference type="PANTHER" id="PTHR11905">
    <property type="entry name" value="ADAM A DISINTEGRIN AND METALLOPROTEASE DOMAIN"/>
    <property type="match status" value="1"/>
</dbReference>
<evidence type="ECO:0008006" key="5">
    <source>
        <dbReference type="Google" id="ProtNLM"/>
    </source>
</evidence>
<name>A0ABD6EF90_9BILA</name>
<feature type="transmembrane region" description="Helical" evidence="2">
    <location>
        <begin position="148"/>
        <end position="170"/>
    </location>
</feature>
<evidence type="ECO:0000313" key="4">
    <source>
        <dbReference type="Proteomes" id="UP001608902"/>
    </source>
</evidence>
<gene>
    <name evidence="3" type="ORF">AB6A40_005374</name>
</gene>
<evidence type="ECO:0000313" key="3">
    <source>
        <dbReference type="EMBL" id="MFH4978665.1"/>
    </source>
</evidence>
<dbReference type="Proteomes" id="UP001608902">
    <property type="component" value="Unassembled WGS sequence"/>
</dbReference>
<keyword evidence="2" id="KW-0472">Membrane</keyword>
<protein>
    <recommendedName>
        <fullName evidence="5">Peptidase M12B domain-containing protein</fullName>
    </recommendedName>
</protein>
<reference evidence="3 4" key="1">
    <citation type="submission" date="2024-08" db="EMBL/GenBank/DDBJ databases">
        <title>Gnathostoma spinigerum genome.</title>
        <authorList>
            <person name="Gonzalez-Bertolin B."/>
            <person name="Monzon S."/>
            <person name="Zaballos A."/>
            <person name="Jimenez P."/>
            <person name="Dekumyoy P."/>
            <person name="Varona S."/>
            <person name="Cuesta I."/>
            <person name="Sumanam S."/>
            <person name="Adisakwattana P."/>
            <person name="Gasser R.B."/>
            <person name="Hernandez-Gonzalez A."/>
            <person name="Young N.D."/>
            <person name="Perteguer M.J."/>
        </authorList>
    </citation>
    <scope>NUCLEOTIDE SEQUENCE [LARGE SCALE GENOMIC DNA]</scope>
    <source>
        <strain evidence="3">AL3</strain>
        <tissue evidence="3">Liver</tissue>
    </source>
</reference>
<dbReference type="AlphaFoldDB" id="A0ABD6EF90"/>
<comment type="caution">
    <text evidence="3">The sequence shown here is derived from an EMBL/GenBank/DDBJ whole genome shotgun (WGS) entry which is preliminary data.</text>
</comment>
<evidence type="ECO:0000256" key="2">
    <source>
        <dbReference type="SAM" id="Phobius"/>
    </source>
</evidence>
<feature type="region of interest" description="Disordered" evidence="1">
    <location>
        <begin position="242"/>
        <end position="270"/>
    </location>
</feature>
<dbReference type="PANTHER" id="PTHR11905:SF250">
    <property type="entry name" value="PEPTIDASE M12B DOMAIN-CONTAINING PROTEIN"/>
    <property type="match status" value="1"/>
</dbReference>
<keyword evidence="2" id="KW-1133">Transmembrane helix</keyword>
<proteinExistence type="predicted"/>
<dbReference type="Gene3D" id="4.10.70.10">
    <property type="entry name" value="Disintegrin domain"/>
    <property type="match status" value="1"/>
</dbReference>
<feature type="region of interest" description="Disordered" evidence="1">
    <location>
        <begin position="462"/>
        <end position="497"/>
    </location>
</feature>
<organism evidence="3 4">
    <name type="scientific">Gnathostoma spinigerum</name>
    <dbReference type="NCBI Taxonomy" id="75299"/>
    <lineage>
        <taxon>Eukaryota</taxon>
        <taxon>Metazoa</taxon>
        <taxon>Ecdysozoa</taxon>
        <taxon>Nematoda</taxon>
        <taxon>Chromadorea</taxon>
        <taxon>Rhabditida</taxon>
        <taxon>Spirurina</taxon>
        <taxon>Gnathostomatomorpha</taxon>
        <taxon>Gnathostomatoidea</taxon>
        <taxon>Gnathostomatidae</taxon>
        <taxon>Gnathostoma</taxon>
    </lineage>
</organism>
<keyword evidence="2" id="KW-0812">Transmembrane</keyword>
<accession>A0ABD6EF90</accession>
<sequence length="497" mass="56224">MCTQKAVLLCGFYPNNPEAMGSIFFHEVAHLVGVPHRNASDQLYIENCFCNNVIARNPSKPSRIGCLKIPGYDHDCTVQQMANRLHRNPCLDSAKQQKLISAEMIQKALPICGNGIVEGSEECDCGLEKFCWDPNCIPNECKRIVNEWVLYLALISIGVIMTILFATFMYRRFVRRYPQTARISMKFGPSITSRCFGFRHSYRNRKSNYTRSLRQTGIMIAQKGKINPASIVVLVDSPRRNIPLRRNSTKRPDHPPPPPPLRSSRTPYQSENLNDKSYVEQSSTVSKWHPPIPEKPRSLASAFHDNSALTHDEYEIPNSVRTRNSVLAVSVNEGHPTAYDSASRNFDDFDDDFEWESDDEMELDCSSHRQLDPIVEAPIPSSDVRISAQYTPVIPKDFRDDEEHMKMNEANAVSENSTGAPRQSDSVRNLGNFFGVTNDSRVNLASFLLRNHSMEFRSRLRNNDSFNSSDSFGEKRTASDDTVSTGLSEDDKSLQAQ</sequence>
<keyword evidence="4" id="KW-1185">Reference proteome</keyword>
<evidence type="ECO:0000256" key="1">
    <source>
        <dbReference type="SAM" id="MobiDB-lite"/>
    </source>
</evidence>
<dbReference type="InterPro" id="IPR036436">
    <property type="entry name" value="Disintegrin_dom_sf"/>
</dbReference>